<dbReference type="InterPro" id="IPR011396">
    <property type="entry name" value="PT_DNA_restrict"/>
</dbReference>
<evidence type="ECO:0000313" key="3">
    <source>
        <dbReference type="EMBL" id="PWQ97973.1"/>
    </source>
</evidence>
<dbReference type="Pfam" id="PF13391">
    <property type="entry name" value="HNH_2"/>
    <property type="match status" value="1"/>
</dbReference>
<dbReference type="NCBIfam" id="NF045808">
    <property type="entry name" value="PT-DNA_restrict"/>
    <property type="match status" value="1"/>
</dbReference>
<dbReference type="CDD" id="cd00085">
    <property type="entry name" value="HNHc"/>
    <property type="match status" value="1"/>
</dbReference>
<feature type="domain" description="HNH nuclease" evidence="1">
    <location>
        <begin position="187"/>
        <end position="241"/>
    </location>
</feature>
<dbReference type="AlphaFoldDB" id="A0A317CKK2"/>
<protein>
    <submittedName>
        <fullName evidence="3">Restriction endonuclease</fullName>
    </submittedName>
</protein>
<name>A0A317CKK2_9GAMM</name>
<dbReference type="Pfam" id="PF26340">
    <property type="entry name" value="DNA-SBD_ScoMcrA"/>
    <property type="match status" value="1"/>
</dbReference>
<dbReference type="PIRSF" id="PIRSF030850">
    <property type="entry name" value="UCP030850"/>
    <property type="match status" value="1"/>
</dbReference>
<dbReference type="OrthoDB" id="529575at2"/>
<dbReference type="EMBL" id="QGKM01000020">
    <property type="protein sequence ID" value="PWQ97973.1"/>
    <property type="molecule type" value="Genomic_DNA"/>
</dbReference>
<dbReference type="InterPro" id="IPR058813">
    <property type="entry name" value="DNA-SBD_ScoMcrA"/>
</dbReference>
<comment type="caution">
    <text evidence="3">The sequence shown here is derived from an EMBL/GenBank/DDBJ whole genome shotgun (WGS) entry which is preliminary data.</text>
</comment>
<evidence type="ECO:0000259" key="2">
    <source>
        <dbReference type="Pfam" id="PF26340"/>
    </source>
</evidence>
<evidence type="ECO:0000313" key="4">
    <source>
        <dbReference type="Proteomes" id="UP000245539"/>
    </source>
</evidence>
<reference evidence="3 4" key="1">
    <citation type="submission" date="2018-05" db="EMBL/GenBank/DDBJ databases">
        <title>Leucothrix arctica sp. nov., isolated from Arctic seawater.</title>
        <authorList>
            <person name="Choi A."/>
            <person name="Baek K."/>
        </authorList>
    </citation>
    <scope>NUCLEOTIDE SEQUENCE [LARGE SCALE GENOMIC DNA]</scope>
    <source>
        <strain evidence="3 4">JCM 18388</strain>
    </source>
</reference>
<proteinExistence type="predicted"/>
<evidence type="ECO:0000259" key="1">
    <source>
        <dbReference type="Pfam" id="PF13391"/>
    </source>
</evidence>
<keyword evidence="3" id="KW-0378">Hydrolase</keyword>
<dbReference type="GO" id="GO:0004519">
    <property type="term" value="F:endonuclease activity"/>
    <property type="evidence" value="ECO:0007669"/>
    <property type="project" value="UniProtKB-KW"/>
</dbReference>
<feature type="domain" description="ScoMcrA-like DNA sulfur-binding" evidence="2">
    <location>
        <begin position="4"/>
        <end position="154"/>
    </location>
</feature>
<organism evidence="3 4">
    <name type="scientific">Leucothrix pacifica</name>
    <dbReference type="NCBI Taxonomy" id="1247513"/>
    <lineage>
        <taxon>Bacteria</taxon>
        <taxon>Pseudomonadati</taxon>
        <taxon>Pseudomonadota</taxon>
        <taxon>Gammaproteobacteria</taxon>
        <taxon>Thiotrichales</taxon>
        <taxon>Thiotrichaceae</taxon>
        <taxon>Leucothrix</taxon>
    </lineage>
</organism>
<keyword evidence="4" id="KW-1185">Reference proteome</keyword>
<keyword evidence="3" id="KW-0540">Nuclease</keyword>
<keyword evidence="3" id="KW-0255">Endonuclease</keyword>
<dbReference type="Proteomes" id="UP000245539">
    <property type="component" value="Unassembled WGS sequence"/>
</dbReference>
<sequence length="300" mass="34166">MDEKQLIEKVSKINVCKSGDKRSPHKPLLILLSLARFQQGKPRLVGYSDIEKQLVELLSNFGPVSAKNTPQLPFWHLTSDGFWEIPKPQGVLTASGSASKKFLRDNNVEAGFTKETFELLKQNKELTRSLAQEILSIHFPNTLHQDIIDEVGLDFEAGLAAETSNENRPKRDPGFRKRILEAYNYKCAICDFSIFLENSPVALEAAHIKWFQAKGPDVEMNGLALCSLHHKLLDRGAIAIDNNRNIIVSSKVHGSSGSEDWVYQFHEKPIRLPRNKDFWPNKEFTNWHIKEVFQSSYKPK</sequence>
<accession>A0A317CKK2</accession>
<dbReference type="InterPro" id="IPR003615">
    <property type="entry name" value="HNH_nuc"/>
</dbReference>
<dbReference type="RefSeq" id="WP_109837347.1">
    <property type="nucleotide sequence ID" value="NZ_QGKM01000020.1"/>
</dbReference>
<gene>
    <name evidence="3" type="ORF">DKW60_09110</name>
</gene>